<dbReference type="OrthoDB" id="58809at2"/>
<evidence type="ECO:0000313" key="3">
    <source>
        <dbReference type="Proteomes" id="UP000199391"/>
    </source>
</evidence>
<dbReference type="EMBL" id="FPBO01000009">
    <property type="protein sequence ID" value="SFU76064.1"/>
    <property type="molecule type" value="Genomic_DNA"/>
</dbReference>
<feature type="signal peptide" evidence="1">
    <location>
        <begin position="1"/>
        <end position="20"/>
    </location>
</feature>
<name>A0A1I7ISZ3_9BURK</name>
<keyword evidence="1" id="KW-0732">Signal</keyword>
<evidence type="ECO:0000313" key="2">
    <source>
        <dbReference type="EMBL" id="SFU76064.1"/>
    </source>
</evidence>
<accession>A0A1I7ISZ3</accession>
<keyword evidence="3" id="KW-1185">Reference proteome</keyword>
<dbReference type="AlphaFoldDB" id="A0A1I7ISZ3"/>
<proteinExistence type="predicted"/>
<protein>
    <submittedName>
        <fullName evidence="2">Uncharacterized protein</fullName>
    </submittedName>
</protein>
<dbReference type="Proteomes" id="UP000199391">
    <property type="component" value="Unassembled WGS sequence"/>
</dbReference>
<gene>
    <name evidence="2" type="ORF">SAMN05216552_100918</name>
</gene>
<feature type="chain" id="PRO_5011762964" evidence="1">
    <location>
        <begin position="21"/>
        <end position="313"/>
    </location>
</feature>
<sequence>MMRRTVLLLTAALALAPACAADKGGRGPKGFQFGVIGHPFKAGSDEGLLKRAIAEVNQEKPVFIVATGIKAEGEPCSDRLYARRREILDDSPRPLVVSPAGSDWSECRNSLARSNAVERLNRIREVFYPDNQSLGARRVELTRLSATAKFRAYAENAYWEHGGVLFATLNLPADNNRYLQAAGRNGEYEDRLVANRAWLHRLFAMAQRRALAGVVLFSDGDIGAHTEDGFSLLDGFSAKKDGFAPVRKQVRALAEKFKGKVLLVDSQGDAKTAPAIAWKGNLGHLGLGMEWEVVRVEPGGAQLFALKDDGAAP</sequence>
<dbReference type="RefSeq" id="WP_093555687.1">
    <property type="nucleotide sequence ID" value="NZ_FPBO01000009.1"/>
</dbReference>
<dbReference type="STRING" id="1035707.SAMN05216552_100918"/>
<organism evidence="2 3">
    <name type="scientific">Pseudoduganella namucuonensis</name>
    <dbReference type="NCBI Taxonomy" id="1035707"/>
    <lineage>
        <taxon>Bacteria</taxon>
        <taxon>Pseudomonadati</taxon>
        <taxon>Pseudomonadota</taxon>
        <taxon>Betaproteobacteria</taxon>
        <taxon>Burkholderiales</taxon>
        <taxon>Oxalobacteraceae</taxon>
        <taxon>Telluria group</taxon>
        <taxon>Pseudoduganella</taxon>
    </lineage>
</organism>
<reference evidence="3" key="1">
    <citation type="submission" date="2016-10" db="EMBL/GenBank/DDBJ databases">
        <authorList>
            <person name="Varghese N."/>
            <person name="Submissions S."/>
        </authorList>
    </citation>
    <scope>NUCLEOTIDE SEQUENCE [LARGE SCALE GENOMIC DNA]</scope>
    <source>
        <strain evidence="3">CGMCC 1.11014</strain>
    </source>
</reference>
<evidence type="ECO:0000256" key="1">
    <source>
        <dbReference type="SAM" id="SignalP"/>
    </source>
</evidence>